<dbReference type="PROSITE" id="PS51257">
    <property type="entry name" value="PROKAR_LIPOPROTEIN"/>
    <property type="match status" value="1"/>
</dbReference>
<dbReference type="EMBL" id="JAPTGG010000001">
    <property type="protein sequence ID" value="MCZ0863934.1"/>
    <property type="molecule type" value="Genomic_DNA"/>
</dbReference>
<keyword evidence="1" id="KW-0677">Repeat</keyword>
<feature type="coiled-coil region" evidence="4">
    <location>
        <begin position="225"/>
        <end position="268"/>
    </location>
</feature>
<keyword evidence="4" id="KW-0175">Coiled coil</keyword>
<evidence type="ECO:0000313" key="5">
    <source>
        <dbReference type="EMBL" id="MCZ0863934.1"/>
    </source>
</evidence>
<evidence type="ECO:0000256" key="1">
    <source>
        <dbReference type="ARBA" id="ARBA00022737"/>
    </source>
</evidence>
<dbReference type="InterPro" id="IPR011990">
    <property type="entry name" value="TPR-like_helical_dom_sf"/>
</dbReference>
<evidence type="ECO:0000256" key="4">
    <source>
        <dbReference type="SAM" id="Coils"/>
    </source>
</evidence>
<accession>A0A9J6RGZ7</accession>
<dbReference type="Pfam" id="PF07719">
    <property type="entry name" value="TPR_2"/>
    <property type="match status" value="1"/>
</dbReference>
<keyword evidence="2 3" id="KW-0802">TPR repeat</keyword>
<sequence>MKIYSLKALTTASTSAKILLLVIYLLLISACSSVQYWGLNPPQKLSALLAEHKYQLALQLIDQSPSDTDHYHYLQQQRDAVVKQQQQYINQTLSNSQQLQQRYLWPQALDLIQQALANNPESSALTAALQQAQSQQQHFIQQQKIQLAKLEAPALQQAQAIIEPLLLADPKQADYVTIQQLNRLRSLHHLPILSAAAEAAIAQQQWQEAQSLLTAAQQLPLQTDLKELSNTVNKKLNLAAQQQRQSALAQQRQIAAELAQSLDQLIQEQQWPEIKTIATALAQQDTLTEHELSLLNKAQQSLSQHLARIINQGQLHYTKGELQEAINYWLEALQLSPEDNNLKQRLERALRFKQNIDNLP</sequence>
<dbReference type="InterPro" id="IPR019734">
    <property type="entry name" value="TPR_rpt"/>
</dbReference>
<proteinExistence type="predicted"/>
<dbReference type="Proteomes" id="UP001069090">
    <property type="component" value="Unassembled WGS sequence"/>
</dbReference>
<dbReference type="PROSITE" id="PS50005">
    <property type="entry name" value="TPR"/>
    <property type="match status" value="1"/>
</dbReference>
<dbReference type="AlphaFoldDB" id="A0A9J6RGZ7"/>
<dbReference type="SUPFAM" id="SSF56954">
    <property type="entry name" value="Outer membrane efflux proteins (OEP)"/>
    <property type="match status" value="1"/>
</dbReference>
<organism evidence="5 6">
    <name type="scientific">Dasania phycosphaerae</name>
    <dbReference type="NCBI Taxonomy" id="2950436"/>
    <lineage>
        <taxon>Bacteria</taxon>
        <taxon>Pseudomonadati</taxon>
        <taxon>Pseudomonadota</taxon>
        <taxon>Gammaproteobacteria</taxon>
        <taxon>Cellvibrionales</taxon>
        <taxon>Spongiibacteraceae</taxon>
        <taxon>Dasania</taxon>
    </lineage>
</organism>
<evidence type="ECO:0000313" key="6">
    <source>
        <dbReference type="Proteomes" id="UP001069090"/>
    </source>
</evidence>
<keyword evidence="6" id="KW-1185">Reference proteome</keyword>
<dbReference type="RefSeq" id="WP_258330082.1">
    <property type="nucleotide sequence ID" value="NZ_JAPTGG010000001.1"/>
</dbReference>
<protein>
    <submittedName>
        <fullName evidence="5">Tetratricopeptide repeat protein</fullName>
    </submittedName>
</protein>
<reference evidence="5 6" key="1">
    <citation type="submission" date="2022-12" db="EMBL/GenBank/DDBJ databases">
        <title>Dasania phycosphaerae sp. nov., isolated from particulate material of the south coast of Korea.</title>
        <authorList>
            <person name="Jiang Y."/>
        </authorList>
    </citation>
    <scope>NUCLEOTIDE SEQUENCE [LARGE SCALE GENOMIC DNA]</scope>
    <source>
        <strain evidence="5 6">GY-19</strain>
    </source>
</reference>
<name>A0A9J6RGZ7_9GAMM</name>
<comment type="caution">
    <text evidence="5">The sequence shown here is derived from an EMBL/GenBank/DDBJ whole genome shotgun (WGS) entry which is preliminary data.</text>
</comment>
<dbReference type="Gene3D" id="1.25.40.10">
    <property type="entry name" value="Tetratricopeptide repeat domain"/>
    <property type="match status" value="1"/>
</dbReference>
<gene>
    <name evidence="5" type="ORF">O0V09_01910</name>
</gene>
<evidence type="ECO:0000256" key="3">
    <source>
        <dbReference type="PROSITE-ProRule" id="PRU00339"/>
    </source>
</evidence>
<evidence type="ECO:0000256" key="2">
    <source>
        <dbReference type="ARBA" id="ARBA00022803"/>
    </source>
</evidence>
<dbReference type="InterPro" id="IPR013105">
    <property type="entry name" value="TPR_2"/>
</dbReference>
<feature type="repeat" description="TPR" evidence="3">
    <location>
        <begin position="306"/>
        <end position="339"/>
    </location>
</feature>